<evidence type="ECO:0000313" key="2">
    <source>
        <dbReference type="Proteomes" id="UP001295420"/>
    </source>
</evidence>
<dbReference type="EMBL" id="CAKMTQ010000014">
    <property type="protein sequence ID" value="CAH1528304.1"/>
    <property type="molecule type" value="Genomic_DNA"/>
</dbReference>
<dbReference type="Proteomes" id="UP001295420">
    <property type="component" value="Unassembled WGS sequence"/>
</dbReference>
<evidence type="ECO:0000313" key="1">
    <source>
        <dbReference type="EMBL" id="CAH1528304.1"/>
    </source>
</evidence>
<name>A0AAU9Q742_9VIBR</name>
<sequence length="57" mass="6694">MYIHNYPQTKNGFKALFCPAFEQLMNNYFTELYTGSTDKLDRKRGLLSIENKKAEIT</sequence>
<proteinExistence type="predicted"/>
<comment type="caution">
    <text evidence="1">The sequence shown here is derived from an EMBL/GenBank/DDBJ whole genome shotgun (WGS) entry which is preliminary data.</text>
</comment>
<gene>
    <name evidence="1" type="ORF">THF1D04_210020</name>
</gene>
<dbReference type="AlphaFoldDB" id="A0AAU9Q742"/>
<organism evidence="1 2">
    <name type="scientific">Vibrio owensii</name>
    <dbReference type="NCBI Taxonomy" id="696485"/>
    <lineage>
        <taxon>Bacteria</taxon>
        <taxon>Pseudomonadati</taxon>
        <taxon>Pseudomonadota</taxon>
        <taxon>Gammaproteobacteria</taxon>
        <taxon>Vibrionales</taxon>
        <taxon>Vibrionaceae</taxon>
        <taxon>Vibrio</taxon>
    </lineage>
</organism>
<reference evidence="1" key="1">
    <citation type="submission" date="2022-01" db="EMBL/GenBank/DDBJ databases">
        <authorList>
            <person name="Lagorce A."/>
        </authorList>
    </citation>
    <scope>NUCLEOTIDE SEQUENCE</scope>
    <source>
        <strain evidence="1">Th15_F1_D04</strain>
    </source>
</reference>
<protein>
    <submittedName>
        <fullName evidence="1">Uncharacterized protein</fullName>
    </submittedName>
</protein>
<accession>A0AAU9Q742</accession>